<dbReference type="InterPro" id="IPR012902">
    <property type="entry name" value="N_methyl_site"/>
</dbReference>
<dbReference type="PANTHER" id="PTHR39583">
    <property type="entry name" value="TYPE II SECRETION SYSTEM PROTEIN J-RELATED"/>
    <property type="match status" value="1"/>
</dbReference>
<reference evidence="11 12" key="1">
    <citation type="submission" date="2018-10" db="EMBL/GenBank/DDBJ databases">
        <title>Genomic Encyclopedia of Type Strains, Phase IV (KMG-IV): sequencing the most valuable type-strain genomes for metagenomic binning, comparative biology and taxonomic classification.</title>
        <authorList>
            <person name="Goeker M."/>
        </authorList>
    </citation>
    <scope>NUCLEOTIDE SEQUENCE [LARGE SCALE GENOMIC DNA]</scope>
    <source>
        <strain evidence="11 12">DSM 4734</strain>
    </source>
</reference>
<evidence type="ECO:0000256" key="3">
    <source>
        <dbReference type="ARBA" id="ARBA00021539"/>
    </source>
</evidence>
<keyword evidence="9 10" id="KW-0472">Membrane</keyword>
<evidence type="ECO:0000256" key="8">
    <source>
        <dbReference type="ARBA" id="ARBA00022989"/>
    </source>
</evidence>
<evidence type="ECO:0000256" key="1">
    <source>
        <dbReference type="ARBA" id="ARBA00004377"/>
    </source>
</evidence>
<dbReference type="Proteomes" id="UP000273675">
    <property type="component" value="Unassembled WGS sequence"/>
</dbReference>
<dbReference type="InterPro" id="IPR045584">
    <property type="entry name" value="Pilin-like"/>
</dbReference>
<dbReference type="NCBIfam" id="TIGR02532">
    <property type="entry name" value="IV_pilin_GFxxxE"/>
    <property type="match status" value="1"/>
</dbReference>
<comment type="caution">
    <text evidence="11">The sequence shown here is derived from an EMBL/GenBank/DDBJ whole genome shotgun (WGS) entry which is preliminary data.</text>
</comment>
<evidence type="ECO:0000313" key="11">
    <source>
        <dbReference type="EMBL" id="RKQ96172.1"/>
    </source>
</evidence>
<dbReference type="EMBL" id="RBIM01000005">
    <property type="protein sequence ID" value="RKQ96172.1"/>
    <property type="molecule type" value="Genomic_DNA"/>
</dbReference>
<dbReference type="GO" id="GO:0015628">
    <property type="term" value="P:protein secretion by the type II secretion system"/>
    <property type="evidence" value="ECO:0007669"/>
    <property type="project" value="InterPro"/>
</dbReference>
<evidence type="ECO:0000256" key="10">
    <source>
        <dbReference type="SAM" id="Phobius"/>
    </source>
</evidence>
<dbReference type="Pfam" id="PF07963">
    <property type="entry name" value="N_methyl"/>
    <property type="match status" value="1"/>
</dbReference>
<dbReference type="GO" id="GO:0005886">
    <property type="term" value="C:plasma membrane"/>
    <property type="evidence" value="ECO:0007669"/>
    <property type="project" value="UniProtKB-SubCell"/>
</dbReference>
<evidence type="ECO:0000256" key="5">
    <source>
        <dbReference type="ARBA" id="ARBA00022481"/>
    </source>
</evidence>
<keyword evidence="4" id="KW-1003">Cell membrane</keyword>
<comment type="similarity">
    <text evidence="2">Belongs to the GSP J family.</text>
</comment>
<name>A0A495D5R8_9PROT</name>
<gene>
    <name evidence="11" type="ORF">C7435_2424</name>
</gene>
<sequence>MSAVGANPHGPDEAGFSLTEVLVSVFIFAVIGVISVGLMSTSLNAREQNSGVLEQTGRIDMTRTLLREDLGQLVLRPVRTADGRSEAFVFAGDADGIHGAAATQASAGITLLTLTRRGRANPGLLRPRSSLARIDYVLRDGDLVRRVLPYPDGGSAEAASESVLMAGLDAVELDFLVGAAWTPRIGLRPGQTEIALPRAVRLRYVTPRLGAMEHVVLTTEAGG</sequence>
<evidence type="ECO:0000313" key="12">
    <source>
        <dbReference type="Proteomes" id="UP000273675"/>
    </source>
</evidence>
<dbReference type="GO" id="GO:0015627">
    <property type="term" value="C:type II protein secretion system complex"/>
    <property type="evidence" value="ECO:0007669"/>
    <property type="project" value="InterPro"/>
</dbReference>
<organism evidence="11 12">
    <name type="scientific">Maricaulis maris</name>
    <dbReference type="NCBI Taxonomy" id="74318"/>
    <lineage>
        <taxon>Bacteria</taxon>
        <taxon>Pseudomonadati</taxon>
        <taxon>Pseudomonadota</taxon>
        <taxon>Alphaproteobacteria</taxon>
        <taxon>Maricaulales</taxon>
        <taxon>Maricaulaceae</taxon>
        <taxon>Maricaulis</taxon>
    </lineage>
</organism>
<dbReference type="Pfam" id="PF11612">
    <property type="entry name" value="T2SSJ"/>
    <property type="match status" value="1"/>
</dbReference>
<dbReference type="Gene3D" id="3.10.610.10">
    <property type="entry name" value="GSPII I/J protein-like"/>
    <property type="match status" value="1"/>
</dbReference>
<dbReference type="AlphaFoldDB" id="A0A495D5R8"/>
<evidence type="ECO:0000256" key="9">
    <source>
        <dbReference type="ARBA" id="ARBA00023136"/>
    </source>
</evidence>
<accession>A0A495D5R8</accession>
<protein>
    <recommendedName>
        <fullName evidence="3">Type II secretion system protein J</fullName>
    </recommendedName>
</protein>
<keyword evidence="5" id="KW-0488">Methylation</keyword>
<evidence type="ECO:0000256" key="7">
    <source>
        <dbReference type="ARBA" id="ARBA00022692"/>
    </source>
</evidence>
<dbReference type="SUPFAM" id="SSF54523">
    <property type="entry name" value="Pili subunits"/>
    <property type="match status" value="1"/>
</dbReference>
<dbReference type="RefSeq" id="WP_121211891.1">
    <property type="nucleotide sequence ID" value="NZ_RBIM01000005.1"/>
</dbReference>
<keyword evidence="8 10" id="KW-1133">Transmembrane helix</keyword>
<evidence type="ECO:0000256" key="6">
    <source>
        <dbReference type="ARBA" id="ARBA00022519"/>
    </source>
</evidence>
<evidence type="ECO:0000256" key="2">
    <source>
        <dbReference type="ARBA" id="ARBA00011084"/>
    </source>
</evidence>
<dbReference type="InterPro" id="IPR051621">
    <property type="entry name" value="T2SS_protein_J"/>
</dbReference>
<evidence type="ECO:0000256" key="4">
    <source>
        <dbReference type="ARBA" id="ARBA00022475"/>
    </source>
</evidence>
<dbReference type="PANTHER" id="PTHR39583:SF2">
    <property type="entry name" value="TYPE II SECRETION SYSTEM PROTEIN J"/>
    <property type="match status" value="1"/>
</dbReference>
<proteinExistence type="inferred from homology"/>
<feature type="transmembrane region" description="Helical" evidence="10">
    <location>
        <begin position="21"/>
        <end position="39"/>
    </location>
</feature>
<keyword evidence="7 10" id="KW-0812">Transmembrane</keyword>
<dbReference type="InterPro" id="IPR010055">
    <property type="entry name" value="T2SS_protein-GspJ"/>
</dbReference>
<comment type="subcellular location">
    <subcellularLocation>
        <location evidence="1">Cell inner membrane</location>
        <topology evidence="1">Single-pass membrane protein</topology>
    </subcellularLocation>
</comment>
<keyword evidence="6" id="KW-0997">Cell inner membrane</keyword>
<dbReference type="OrthoDB" id="9794345at2"/>